<dbReference type="Proteomes" id="UP000799302">
    <property type="component" value="Unassembled WGS sequence"/>
</dbReference>
<organism evidence="3 4">
    <name type="scientific">Microthyrium microscopicum</name>
    <dbReference type="NCBI Taxonomy" id="703497"/>
    <lineage>
        <taxon>Eukaryota</taxon>
        <taxon>Fungi</taxon>
        <taxon>Dikarya</taxon>
        <taxon>Ascomycota</taxon>
        <taxon>Pezizomycotina</taxon>
        <taxon>Dothideomycetes</taxon>
        <taxon>Dothideomycetes incertae sedis</taxon>
        <taxon>Microthyriales</taxon>
        <taxon>Microthyriaceae</taxon>
        <taxon>Microthyrium</taxon>
    </lineage>
</organism>
<dbReference type="InterPro" id="IPR036770">
    <property type="entry name" value="Ankyrin_rpt-contain_sf"/>
</dbReference>
<evidence type="ECO:0000256" key="1">
    <source>
        <dbReference type="ARBA" id="ARBA00022737"/>
    </source>
</evidence>
<dbReference type="OrthoDB" id="539213at2759"/>
<keyword evidence="1" id="KW-0677">Repeat</keyword>
<name>A0A6A6UD17_9PEZI</name>
<dbReference type="SMART" id="SM00248">
    <property type="entry name" value="ANK"/>
    <property type="match status" value="3"/>
</dbReference>
<dbReference type="SUPFAM" id="SSF48403">
    <property type="entry name" value="Ankyrin repeat"/>
    <property type="match status" value="1"/>
</dbReference>
<keyword evidence="2" id="KW-0040">ANK repeat</keyword>
<proteinExistence type="predicted"/>
<evidence type="ECO:0000313" key="3">
    <source>
        <dbReference type="EMBL" id="KAF2670052.1"/>
    </source>
</evidence>
<dbReference type="Gene3D" id="1.25.40.20">
    <property type="entry name" value="Ankyrin repeat-containing domain"/>
    <property type="match status" value="1"/>
</dbReference>
<keyword evidence="4" id="KW-1185">Reference proteome</keyword>
<dbReference type="AlphaFoldDB" id="A0A6A6UD17"/>
<dbReference type="PANTHER" id="PTHR24173">
    <property type="entry name" value="ANKYRIN REPEAT CONTAINING"/>
    <property type="match status" value="1"/>
</dbReference>
<protein>
    <submittedName>
        <fullName evidence="3">Ankyrin</fullName>
    </submittedName>
</protein>
<sequence length="168" mass="18327">MVLDFYGLFQISERLFEAVNENNVDIVNELLTQISKPDLDSRHGECEETALLAACNKGYLEVTRSLVQAGADMSIILDRGRNPTRMNALLTAVDHMHLDIVRFLIEAGAKLDDKGLTIANQMARVAAKEGCLDTVQCLVAASVNPRCMNELNPGSSMLGHGLGRVSKL</sequence>
<evidence type="ECO:0000313" key="4">
    <source>
        <dbReference type="Proteomes" id="UP000799302"/>
    </source>
</evidence>
<dbReference type="PANTHER" id="PTHR24173:SF74">
    <property type="entry name" value="ANKYRIN REPEAT DOMAIN-CONTAINING PROTEIN 16"/>
    <property type="match status" value="1"/>
</dbReference>
<dbReference type="InterPro" id="IPR002110">
    <property type="entry name" value="Ankyrin_rpt"/>
</dbReference>
<gene>
    <name evidence="3" type="ORF">BT63DRAFT_412822</name>
</gene>
<dbReference type="Pfam" id="PF12796">
    <property type="entry name" value="Ank_2"/>
    <property type="match status" value="1"/>
</dbReference>
<accession>A0A6A6UD17</accession>
<reference evidence="3" key="1">
    <citation type="journal article" date="2020" name="Stud. Mycol.">
        <title>101 Dothideomycetes genomes: a test case for predicting lifestyles and emergence of pathogens.</title>
        <authorList>
            <person name="Haridas S."/>
            <person name="Albert R."/>
            <person name="Binder M."/>
            <person name="Bloem J."/>
            <person name="Labutti K."/>
            <person name="Salamov A."/>
            <person name="Andreopoulos B."/>
            <person name="Baker S."/>
            <person name="Barry K."/>
            <person name="Bills G."/>
            <person name="Bluhm B."/>
            <person name="Cannon C."/>
            <person name="Castanera R."/>
            <person name="Culley D."/>
            <person name="Daum C."/>
            <person name="Ezra D."/>
            <person name="Gonzalez J."/>
            <person name="Henrissat B."/>
            <person name="Kuo A."/>
            <person name="Liang C."/>
            <person name="Lipzen A."/>
            <person name="Lutzoni F."/>
            <person name="Magnuson J."/>
            <person name="Mondo S."/>
            <person name="Nolan M."/>
            <person name="Ohm R."/>
            <person name="Pangilinan J."/>
            <person name="Park H.-J."/>
            <person name="Ramirez L."/>
            <person name="Alfaro M."/>
            <person name="Sun H."/>
            <person name="Tritt A."/>
            <person name="Yoshinaga Y."/>
            <person name="Zwiers L.-H."/>
            <person name="Turgeon B."/>
            <person name="Goodwin S."/>
            <person name="Spatafora J."/>
            <person name="Crous P."/>
            <person name="Grigoriev I."/>
        </authorList>
    </citation>
    <scope>NUCLEOTIDE SEQUENCE</scope>
    <source>
        <strain evidence="3">CBS 115976</strain>
    </source>
</reference>
<dbReference type="EMBL" id="MU004234">
    <property type="protein sequence ID" value="KAF2670052.1"/>
    <property type="molecule type" value="Genomic_DNA"/>
</dbReference>
<evidence type="ECO:0000256" key="2">
    <source>
        <dbReference type="ARBA" id="ARBA00023043"/>
    </source>
</evidence>